<reference evidence="3" key="1">
    <citation type="journal article" date="2018" name="Nat. Microbiol.">
        <title>Leveraging single-cell genomics to expand the fungal tree of life.</title>
        <authorList>
            <person name="Ahrendt S.R."/>
            <person name="Quandt C.A."/>
            <person name="Ciobanu D."/>
            <person name="Clum A."/>
            <person name="Salamov A."/>
            <person name="Andreopoulos B."/>
            <person name="Cheng J.F."/>
            <person name="Woyke T."/>
            <person name="Pelin A."/>
            <person name="Henrissat B."/>
            <person name="Reynolds N.K."/>
            <person name="Benny G.L."/>
            <person name="Smith M.E."/>
            <person name="James T.Y."/>
            <person name="Grigoriev I.V."/>
        </authorList>
    </citation>
    <scope>NUCLEOTIDE SEQUENCE [LARGE SCALE GENOMIC DNA]</scope>
    <source>
        <strain evidence="3">ATCC 52028</strain>
    </source>
</reference>
<feature type="compositionally biased region" description="Low complexity" evidence="1">
    <location>
        <begin position="74"/>
        <end position="88"/>
    </location>
</feature>
<dbReference type="Proteomes" id="UP000274922">
    <property type="component" value="Unassembled WGS sequence"/>
</dbReference>
<evidence type="ECO:0000313" key="2">
    <source>
        <dbReference type="EMBL" id="RKP00121.1"/>
    </source>
</evidence>
<proteinExistence type="predicted"/>
<protein>
    <submittedName>
        <fullName evidence="2">Uncharacterized protein</fullName>
    </submittedName>
</protein>
<gene>
    <name evidence="2" type="ORF">CXG81DRAFT_27155</name>
</gene>
<feature type="compositionally biased region" description="Pro residues" evidence="1">
    <location>
        <begin position="243"/>
        <end position="253"/>
    </location>
</feature>
<accession>A0A4P9X4Y8</accession>
<feature type="compositionally biased region" description="Low complexity" evidence="1">
    <location>
        <begin position="119"/>
        <end position="134"/>
    </location>
</feature>
<feature type="compositionally biased region" description="Pro residues" evidence="1">
    <location>
        <begin position="89"/>
        <end position="98"/>
    </location>
</feature>
<feature type="compositionally biased region" description="Low complexity" evidence="1">
    <location>
        <begin position="1"/>
        <end position="27"/>
    </location>
</feature>
<feature type="compositionally biased region" description="Pro residues" evidence="1">
    <location>
        <begin position="271"/>
        <end position="284"/>
    </location>
</feature>
<dbReference type="AlphaFoldDB" id="A0A4P9X4Y8"/>
<keyword evidence="3" id="KW-1185">Reference proteome</keyword>
<sequence>MRVRAFAAACGRRAAAGRPSVRQPPRGRQGRQDGGREPRDGHAPTAAVALRRVASPPTIGVGPRRTGSLPRGMASSASASASASASWPASPPPPPLVEPPVRAVTAASDDDDDDDDDGALPCALPAPATPALARRPPENETPTRRAAAEMTFLLDALAAALQALPPRHDPRPASAAAAAADALAHARDLVRRLRAAVQRYARRAGAWPGAPLSMAWAGPFLADVLDALAAAAAAAGEPAIPLVPVPVQVPPSPTKDAGRGRGRRRRGVAPEPAPEPAPSEPSEPPALLALARRLAEAALRALPLGGEWPRLALPPASVLRAVWLRGNAAAAAAAAAAAGGPLAAGRPSAPPLDAAGETTTVPVLAQAASLASLAAPRSVSLSQSPSAASLEEPRMAPVFFSDTLLSYSSTESDAGSDARWDDARRAWRDDRSDASRINENH</sequence>
<name>A0A4P9X4Y8_9FUNG</name>
<feature type="compositionally biased region" description="Basic and acidic residues" evidence="1">
    <location>
        <begin position="30"/>
        <end position="42"/>
    </location>
</feature>
<evidence type="ECO:0000256" key="1">
    <source>
        <dbReference type="SAM" id="MobiDB-lite"/>
    </source>
</evidence>
<feature type="compositionally biased region" description="Acidic residues" evidence="1">
    <location>
        <begin position="108"/>
        <end position="118"/>
    </location>
</feature>
<feature type="region of interest" description="Disordered" evidence="1">
    <location>
        <begin position="243"/>
        <end position="284"/>
    </location>
</feature>
<organism evidence="2 3">
    <name type="scientific">Caulochytrium protostelioides</name>
    <dbReference type="NCBI Taxonomy" id="1555241"/>
    <lineage>
        <taxon>Eukaryota</taxon>
        <taxon>Fungi</taxon>
        <taxon>Fungi incertae sedis</taxon>
        <taxon>Chytridiomycota</taxon>
        <taxon>Chytridiomycota incertae sedis</taxon>
        <taxon>Chytridiomycetes</taxon>
        <taxon>Caulochytriales</taxon>
        <taxon>Caulochytriaceae</taxon>
        <taxon>Caulochytrium</taxon>
    </lineage>
</organism>
<feature type="region of interest" description="Disordered" evidence="1">
    <location>
        <begin position="1"/>
        <end position="143"/>
    </location>
</feature>
<dbReference type="EMBL" id="ML014234">
    <property type="protein sequence ID" value="RKP00121.1"/>
    <property type="molecule type" value="Genomic_DNA"/>
</dbReference>
<evidence type="ECO:0000313" key="3">
    <source>
        <dbReference type="Proteomes" id="UP000274922"/>
    </source>
</evidence>